<feature type="compositionally biased region" description="Low complexity" evidence="1">
    <location>
        <begin position="422"/>
        <end position="441"/>
    </location>
</feature>
<reference evidence="3 4" key="1">
    <citation type="journal article" date="2016" name="Mol. Biol. Evol.">
        <title>Comparative Genomics of Early-Diverging Mushroom-Forming Fungi Provides Insights into the Origins of Lignocellulose Decay Capabilities.</title>
        <authorList>
            <person name="Nagy L.G."/>
            <person name="Riley R."/>
            <person name="Tritt A."/>
            <person name="Adam C."/>
            <person name="Daum C."/>
            <person name="Floudas D."/>
            <person name="Sun H."/>
            <person name="Yadav J.S."/>
            <person name="Pangilinan J."/>
            <person name="Larsson K.H."/>
            <person name="Matsuura K."/>
            <person name="Barry K."/>
            <person name="Labutti K."/>
            <person name="Kuo R."/>
            <person name="Ohm R.A."/>
            <person name="Bhattacharya S.S."/>
            <person name="Shirouzu T."/>
            <person name="Yoshinaga Y."/>
            <person name="Martin F.M."/>
            <person name="Grigoriev I.V."/>
            <person name="Hibbett D.S."/>
        </authorList>
    </citation>
    <scope>NUCLEOTIDE SEQUENCE [LARGE SCALE GENOMIC DNA]</scope>
    <source>
        <strain evidence="3 4">HHB12029</strain>
    </source>
</reference>
<sequence>MSVFTGDNDEPAKFFIQGDLQPEVVDTLTSDITEHGGRVIDKIPLRGFVLVDPNSESGLRLIANWRNPDKPHRRVLPTTFVSACINFGGILPAIFTTVANVPLRMHLHASIQDQVARERAYKRIWHSGGDPTASIEDAEVIIVSDGNDTLADVRAAYARRPAIRVEPLSWIKRCANNGECRFSDVPAPAARRRTKTQNKSGRNEFSADDDYKLIVYLAENNLDNRGRKGNALYKDLCNNLVTYPWAKRHPWSSWRERYIKKCDMFDPKIAKYRQQNGIDDQPNPSPPRRVKKRKVALSDEESVNEVDSDEGDDPAPTLRAAAKPKAKVEYDDEPERPPGGRAKSASRPPEGEEDLAEVRESTPGKPLAEQDSWGSEWNIRVAADEERRPEWAKHGRKRASPGAVDESPAKRARLNAEKKRSSSNVHSSGSRKSPPSASSSRNGQAESVTENSSVGEVEQLADAVADDAGLAEDDPDIGPETQQLLDAHHTALFKPRAASPPPVAGPSSPAVDIQERLDAVAKKNRFWLEDVRDFYERTRDLSATELTFRNMREAADRVMHAAEP</sequence>
<dbReference type="InterPro" id="IPR015010">
    <property type="entry name" value="TERF2IP_Myb"/>
</dbReference>
<evidence type="ECO:0000313" key="4">
    <source>
        <dbReference type="Proteomes" id="UP000077266"/>
    </source>
</evidence>
<dbReference type="InterPro" id="IPR009057">
    <property type="entry name" value="Homeodomain-like_sf"/>
</dbReference>
<keyword evidence="4" id="KW-1185">Reference proteome</keyword>
<dbReference type="AlphaFoldDB" id="A0A165QX90"/>
<dbReference type="STRING" id="1314781.A0A165QX90"/>
<dbReference type="OrthoDB" id="435460at2759"/>
<dbReference type="CDD" id="cd11655">
    <property type="entry name" value="rap1_myb-like"/>
    <property type="match status" value="1"/>
</dbReference>
<dbReference type="EMBL" id="KV425882">
    <property type="protein sequence ID" value="KZW04193.1"/>
    <property type="molecule type" value="Genomic_DNA"/>
</dbReference>
<gene>
    <name evidence="3" type="ORF">EXIGLDRAFT_716194</name>
</gene>
<feature type="domain" description="TERF2-interacting telomeric protein 1 Myb" evidence="2">
    <location>
        <begin position="205"/>
        <end position="261"/>
    </location>
</feature>
<evidence type="ECO:0000256" key="1">
    <source>
        <dbReference type="SAM" id="MobiDB-lite"/>
    </source>
</evidence>
<feature type="compositionally biased region" description="Acidic residues" evidence="1">
    <location>
        <begin position="298"/>
        <end position="313"/>
    </location>
</feature>
<dbReference type="SUPFAM" id="SSF46689">
    <property type="entry name" value="Homeodomain-like"/>
    <property type="match status" value="1"/>
</dbReference>
<dbReference type="Pfam" id="PF08914">
    <property type="entry name" value="Myb_Rap1"/>
    <property type="match status" value="1"/>
</dbReference>
<feature type="region of interest" description="Disordered" evidence="1">
    <location>
        <begin position="273"/>
        <end position="509"/>
    </location>
</feature>
<feature type="compositionally biased region" description="Polar residues" evidence="1">
    <location>
        <begin position="442"/>
        <end position="454"/>
    </location>
</feature>
<dbReference type="Proteomes" id="UP000077266">
    <property type="component" value="Unassembled WGS sequence"/>
</dbReference>
<accession>A0A165QX90</accession>
<dbReference type="Gene3D" id="1.10.10.60">
    <property type="entry name" value="Homeodomain-like"/>
    <property type="match status" value="1"/>
</dbReference>
<name>A0A165QX90_EXIGL</name>
<proteinExistence type="predicted"/>
<feature type="compositionally biased region" description="Basic and acidic residues" evidence="1">
    <location>
        <begin position="382"/>
        <end position="393"/>
    </location>
</feature>
<organism evidence="3 4">
    <name type="scientific">Exidia glandulosa HHB12029</name>
    <dbReference type="NCBI Taxonomy" id="1314781"/>
    <lineage>
        <taxon>Eukaryota</taxon>
        <taxon>Fungi</taxon>
        <taxon>Dikarya</taxon>
        <taxon>Basidiomycota</taxon>
        <taxon>Agaricomycotina</taxon>
        <taxon>Agaricomycetes</taxon>
        <taxon>Auriculariales</taxon>
        <taxon>Exidiaceae</taxon>
        <taxon>Exidia</taxon>
    </lineage>
</organism>
<protein>
    <recommendedName>
        <fullName evidence="2">TERF2-interacting telomeric protein 1 Myb domain-containing protein</fullName>
    </recommendedName>
</protein>
<evidence type="ECO:0000313" key="3">
    <source>
        <dbReference type="EMBL" id="KZW04193.1"/>
    </source>
</evidence>
<dbReference type="InParanoid" id="A0A165QX90"/>
<evidence type="ECO:0000259" key="2">
    <source>
        <dbReference type="Pfam" id="PF08914"/>
    </source>
</evidence>